<evidence type="ECO:0000259" key="8">
    <source>
        <dbReference type="Pfam" id="PF00346"/>
    </source>
</evidence>
<dbReference type="Pfam" id="PF00346">
    <property type="entry name" value="Complex1_49kDa"/>
    <property type="match status" value="1"/>
</dbReference>
<name>A0A443S2F8_9ACAR</name>
<keyword evidence="9" id="KW-0830">Ubiquinone</keyword>
<organism evidence="9 10">
    <name type="scientific">Leptotrombidium deliense</name>
    <dbReference type="NCBI Taxonomy" id="299467"/>
    <lineage>
        <taxon>Eukaryota</taxon>
        <taxon>Metazoa</taxon>
        <taxon>Ecdysozoa</taxon>
        <taxon>Arthropoda</taxon>
        <taxon>Chelicerata</taxon>
        <taxon>Arachnida</taxon>
        <taxon>Acari</taxon>
        <taxon>Acariformes</taxon>
        <taxon>Trombidiformes</taxon>
        <taxon>Prostigmata</taxon>
        <taxon>Anystina</taxon>
        <taxon>Parasitengona</taxon>
        <taxon>Trombiculoidea</taxon>
        <taxon>Trombiculidae</taxon>
        <taxon>Leptotrombidium</taxon>
    </lineage>
</organism>
<sequence length="474" mass="54735">MSICRSSMNIVNKLSSRKALRLPFLGSSILGNNLVNASAGDNRRFAHRWYPDEEWYKQFEGHVLYNEDLRWYKPKMRWNEERVVERTVKNMVINFGPQHPAAHGVLRLVLELSGEMCQRADPHIGLLHRATEKLIEYKTYTQALPYFDRLDYVSMMCNEQCFSLAIEKLLNIDIPKRAKYIRVLFSELTRILNHLMAVGTHALDVGALTPFFWMFEEREKLMEFYERVSGARMHAAYVRPGGVNQDMPIGLMDDIYQWAQQFPQRIDEVEDLLTDNTIWRQRTIDIGVVSAEDALDFGFSGVMLRGSGIKWDLRKTQPYDDYQDFEFDVPIGLNGDCYDRYLCRMEEMRQSIRIIEQCLNKMPAGEIKVNDNKIVPPKRAEMKSSMEALIHHFKLFTEGYQVPPGTTYTAIEAPKGEFGVYLVSDGTSRPYRCKIKAPGFAHLAALDFIGRNHFLADIVAIIGTLDVVFGEIDR</sequence>
<dbReference type="Proteomes" id="UP000288716">
    <property type="component" value="Unassembled WGS sequence"/>
</dbReference>
<dbReference type="Gene3D" id="1.10.645.10">
    <property type="entry name" value="Cytochrome-c3 Hydrogenase, chain B"/>
    <property type="match status" value="1"/>
</dbReference>
<comment type="similarity">
    <text evidence="1 7">Belongs to the complex I 49 kDa subunit family.</text>
</comment>
<dbReference type="AlphaFoldDB" id="A0A443S2F8"/>
<dbReference type="FunFam" id="1.10.645.10:FF:000005">
    <property type="entry name" value="NADH-quinone oxidoreductase subunit D"/>
    <property type="match status" value="1"/>
</dbReference>
<evidence type="ECO:0000313" key="9">
    <source>
        <dbReference type="EMBL" id="RWS21661.1"/>
    </source>
</evidence>
<accession>A0A443S2F8</accession>
<evidence type="ECO:0000256" key="1">
    <source>
        <dbReference type="ARBA" id="ARBA00005769"/>
    </source>
</evidence>
<keyword evidence="2 7" id="KW-0813">Transport</keyword>
<dbReference type="PANTHER" id="PTHR11993">
    <property type="entry name" value="NADH-UBIQUINONE OXIDOREDUCTASE 49 KDA SUBUNIT"/>
    <property type="match status" value="1"/>
</dbReference>
<dbReference type="SUPFAM" id="SSF56762">
    <property type="entry name" value="HydB/Nqo4-like"/>
    <property type="match status" value="1"/>
</dbReference>
<protein>
    <recommendedName>
        <fullName evidence="5">Complex I-49kD</fullName>
    </recommendedName>
    <alternativeName>
        <fullName evidence="6">NADH-ubiquinone oxidoreductase 49 kDa subunit</fullName>
    </alternativeName>
</protein>
<dbReference type="GO" id="GO:0005739">
    <property type="term" value="C:mitochondrion"/>
    <property type="evidence" value="ECO:0007669"/>
    <property type="project" value="GOC"/>
</dbReference>
<evidence type="ECO:0000256" key="6">
    <source>
        <dbReference type="ARBA" id="ARBA00031562"/>
    </source>
</evidence>
<dbReference type="HAMAP" id="MF_01358">
    <property type="entry name" value="NDH1_NuoD"/>
    <property type="match status" value="1"/>
</dbReference>
<evidence type="ECO:0000256" key="7">
    <source>
        <dbReference type="RuleBase" id="RU003685"/>
    </source>
</evidence>
<comment type="caution">
    <text evidence="9">The sequence shown here is derived from an EMBL/GenBank/DDBJ whole genome shotgun (WGS) entry which is preliminary data.</text>
</comment>
<keyword evidence="3 7" id="KW-1278">Translocase</keyword>
<dbReference type="VEuPathDB" id="VectorBase:LDEU010379"/>
<evidence type="ECO:0000256" key="2">
    <source>
        <dbReference type="ARBA" id="ARBA00022448"/>
    </source>
</evidence>
<dbReference type="PROSITE" id="PS00535">
    <property type="entry name" value="COMPLEX1_49K"/>
    <property type="match status" value="1"/>
</dbReference>
<dbReference type="NCBIfam" id="TIGR01962">
    <property type="entry name" value="NuoD"/>
    <property type="match status" value="1"/>
</dbReference>
<keyword evidence="4 7" id="KW-0520">NAD</keyword>
<dbReference type="EMBL" id="NCKV01011319">
    <property type="protein sequence ID" value="RWS21661.1"/>
    <property type="molecule type" value="Genomic_DNA"/>
</dbReference>
<dbReference type="STRING" id="299467.A0A443S2F8"/>
<evidence type="ECO:0000256" key="3">
    <source>
        <dbReference type="ARBA" id="ARBA00022967"/>
    </source>
</evidence>
<dbReference type="GO" id="GO:0048038">
    <property type="term" value="F:quinone binding"/>
    <property type="evidence" value="ECO:0007669"/>
    <property type="project" value="InterPro"/>
</dbReference>
<evidence type="ECO:0000256" key="4">
    <source>
        <dbReference type="ARBA" id="ARBA00023027"/>
    </source>
</evidence>
<evidence type="ECO:0000313" key="10">
    <source>
        <dbReference type="Proteomes" id="UP000288716"/>
    </source>
</evidence>
<reference evidence="9 10" key="1">
    <citation type="journal article" date="2018" name="Gigascience">
        <title>Genomes of trombidid mites reveal novel predicted allergens and laterally-transferred genes associated with secondary metabolism.</title>
        <authorList>
            <person name="Dong X."/>
            <person name="Chaisiri K."/>
            <person name="Xia D."/>
            <person name="Armstrong S.D."/>
            <person name="Fang Y."/>
            <person name="Donnelly M.J."/>
            <person name="Kadowaki T."/>
            <person name="McGarry J.W."/>
            <person name="Darby A.C."/>
            <person name="Makepeace B.L."/>
        </authorList>
    </citation>
    <scope>NUCLEOTIDE SEQUENCE [LARGE SCALE GENOMIC DNA]</scope>
    <source>
        <strain evidence="9">UoL-UT</strain>
    </source>
</reference>
<dbReference type="GO" id="GO:0016651">
    <property type="term" value="F:oxidoreductase activity, acting on NAD(P)H"/>
    <property type="evidence" value="ECO:0007669"/>
    <property type="project" value="InterPro"/>
</dbReference>
<dbReference type="InterPro" id="IPR022885">
    <property type="entry name" value="NDH1_su_D/H"/>
</dbReference>
<feature type="domain" description="NADH-quinone oxidoreductase subunit D" evidence="8">
    <location>
        <begin position="204"/>
        <end position="474"/>
    </location>
</feature>
<keyword evidence="10" id="KW-1185">Reference proteome</keyword>
<gene>
    <name evidence="9" type="ORF">B4U80_02777</name>
</gene>
<dbReference type="InterPro" id="IPR001135">
    <property type="entry name" value="NADH_Q_OxRdtase_suD"/>
</dbReference>
<dbReference type="GO" id="GO:0006120">
    <property type="term" value="P:mitochondrial electron transport, NADH to ubiquinone"/>
    <property type="evidence" value="ECO:0007669"/>
    <property type="project" value="TreeGrafter"/>
</dbReference>
<dbReference type="InterPro" id="IPR029014">
    <property type="entry name" value="NiFe-Hase_large"/>
</dbReference>
<proteinExistence type="inferred from homology"/>
<dbReference type="OrthoDB" id="1009at2759"/>
<dbReference type="InterPro" id="IPR014029">
    <property type="entry name" value="NADH_UbQ_OxRdtase_49kDa_CS"/>
</dbReference>
<evidence type="ECO:0000256" key="5">
    <source>
        <dbReference type="ARBA" id="ARBA00030505"/>
    </source>
</evidence>
<dbReference type="GO" id="GO:0051287">
    <property type="term" value="F:NAD binding"/>
    <property type="evidence" value="ECO:0007669"/>
    <property type="project" value="InterPro"/>
</dbReference>
<dbReference type="NCBIfam" id="NF004739">
    <property type="entry name" value="PRK06075.1"/>
    <property type="match status" value="1"/>
</dbReference>
<dbReference type="PANTHER" id="PTHR11993:SF10">
    <property type="entry name" value="NADH DEHYDROGENASE [UBIQUINONE] IRON-SULFUR PROTEIN 2, MITOCHONDRIAL"/>
    <property type="match status" value="1"/>
</dbReference>